<accession>A0AAD7JE02</accession>
<organism evidence="3 4">
    <name type="scientific">Mycena metata</name>
    <dbReference type="NCBI Taxonomy" id="1033252"/>
    <lineage>
        <taxon>Eukaryota</taxon>
        <taxon>Fungi</taxon>
        <taxon>Dikarya</taxon>
        <taxon>Basidiomycota</taxon>
        <taxon>Agaricomycotina</taxon>
        <taxon>Agaricomycetes</taxon>
        <taxon>Agaricomycetidae</taxon>
        <taxon>Agaricales</taxon>
        <taxon>Marasmiineae</taxon>
        <taxon>Mycenaceae</taxon>
        <taxon>Mycena</taxon>
    </lineage>
</organism>
<feature type="compositionally biased region" description="Polar residues" evidence="2">
    <location>
        <begin position="175"/>
        <end position="184"/>
    </location>
</feature>
<gene>
    <name evidence="3" type="ORF">B0H16DRAFT_1456172</name>
</gene>
<evidence type="ECO:0000313" key="3">
    <source>
        <dbReference type="EMBL" id="KAJ7761422.1"/>
    </source>
</evidence>
<dbReference type="AlphaFoldDB" id="A0AAD7JE02"/>
<name>A0AAD7JE02_9AGAR</name>
<protein>
    <submittedName>
        <fullName evidence="3">Uncharacterized protein</fullName>
    </submittedName>
</protein>
<evidence type="ECO:0000313" key="4">
    <source>
        <dbReference type="Proteomes" id="UP001215598"/>
    </source>
</evidence>
<feature type="region of interest" description="Disordered" evidence="2">
    <location>
        <begin position="168"/>
        <end position="194"/>
    </location>
</feature>
<sequence>MNHKKRQQTPATQTAQGRVLKQQRLTAAEEVQQIHDAGVRREAERTKIPRRRLSVAEEVEAIQNAAVAELKKRHDAELAKAAKTALKDALPVSKEELLEGGERLSFVDMDFILWENIRASLSPDRFPFSLDEDVLPELVKDHVSLETQSEALAEHLLKSFKAGKGDPFDLLDTAPRSTSPGGSDSSDEWDPNSKLPYMPRLKLDKRIANALVMVAAPIGQLQKDLRAHDQEVIQERYRPWPSAREAMAQITAEIVAVGAEKKLMEREEIGPAPLGFSHLQFNDIILSTDGSFKLKPKAPAAANETTRPIRLADTNTGGEIAGGAPTDGEAVQQGGHVSAEKVHSEWAYSDPSRSTLREMGPGRRQNVLDDNQRSWDLRKHMRAAELGSTEGKLMGSAGEALQNQGRTITHAEVDDIRRRIGYLLHNLTSPRASQEGRRHIRRRIELLLIESLGIRTSCNNLTMSDSKLEPQDEILPEEQQRLLDLEERELKRGPLGPISEAARAYLGRYMEKTHPGEKTPAERLRDLIRNGGDVYAIALQEAEVAKAAAKRLERKGGVEYLMALRESGFARATAEKAKFWERERMKQEKEVGKR</sequence>
<feature type="region of interest" description="Disordered" evidence="2">
    <location>
        <begin position="1"/>
        <end position="23"/>
    </location>
</feature>
<proteinExistence type="predicted"/>
<dbReference type="Proteomes" id="UP001215598">
    <property type="component" value="Unassembled WGS sequence"/>
</dbReference>
<comment type="caution">
    <text evidence="3">The sequence shown here is derived from an EMBL/GenBank/DDBJ whole genome shotgun (WGS) entry which is preliminary data.</text>
</comment>
<dbReference type="EMBL" id="JARKIB010000035">
    <property type="protein sequence ID" value="KAJ7761422.1"/>
    <property type="molecule type" value="Genomic_DNA"/>
</dbReference>
<feature type="coiled-coil region" evidence="1">
    <location>
        <begin position="535"/>
        <end position="590"/>
    </location>
</feature>
<evidence type="ECO:0000256" key="2">
    <source>
        <dbReference type="SAM" id="MobiDB-lite"/>
    </source>
</evidence>
<reference evidence="3" key="1">
    <citation type="submission" date="2023-03" db="EMBL/GenBank/DDBJ databases">
        <title>Massive genome expansion in bonnet fungi (Mycena s.s.) driven by repeated elements and novel gene families across ecological guilds.</title>
        <authorList>
            <consortium name="Lawrence Berkeley National Laboratory"/>
            <person name="Harder C.B."/>
            <person name="Miyauchi S."/>
            <person name="Viragh M."/>
            <person name="Kuo A."/>
            <person name="Thoen E."/>
            <person name="Andreopoulos B."/>
            <person name="Lu D."/>
            <person name="Skrede I."/>
            <person name="Drula E."/>
            <person name="Henrissat B."/>
            <person name="Morin E."/>
            <person name="Kohler A."/>
            <person name="Barry K."/>
            <person name="LaButti K."/>
            <person name="Morin E."/>
            <person name="Salamov A."/>
            <person name="Lipzen A."/>
            <person name="Mereny Z."/>
            <person name="Hegedus B."/>
            <person name="Baldrian P."/>
            <person name="Stursova M."/>
            <person name="Weitz H."/>
            <person name="Taylor A."/>
            <person name="Grigoriev I.V."/>
            <person name="Nagy L.G."/>
            <person name="Martin F."/>
            <person name="Kauserud H."/>
        </authorList>
    </citation>
    <scope>NUCLEOTIDE SEQUENCE</scope>
    <source>
        <strain evidence="3">CBHHK182m</strain>
    </source>
</reference>
<keyword evidence="1" id="KW-0175">Coiled coil</keyword>
<evidence type="ECO:0000256" key="1">
    <source>
        <dbReference type="SAM" id="Coils"/>
    </source>
</evidence>
<keyword evidence="4" id="KW-1185">Reference proteome</keyword>